<dbReference type="RefSeq" id="WP_005465624.1">
    <property type="nucleotide sequence ID" value="NZ_CM001484.1"/>
</dbReference>
<reference evidence="3 4" key="1">
    <citation type="submission" date="2011-09" db="EMBL/GenBank/DDBJ databases">
        <authorList>
            <consortium name="US DOE Joint Genome Institute (JGI-PGF)"/>
            <person name="Lucas S."/>
            <person name="Han J."/>
            <person name="Lapidus A."/>
            <person name="Cheng J.-F."/>
            <person name="Goodwin L."/>
            <person name="Pitluck S."/>
            <person name="Peters L."/>
            <person name="Land M.L."/>
            <person name="Hauser L."/>
            <person name="Brambilla E."/>
            <person name="Klenk H.-P."/>
            <person name="Woyke T.J."/>
        </authorList>
    </citation>
    <scope>NUCLEOTIDE SEQUENCE [LARGE SCALE GENOMIC DNA]</scope>
    <source>
        <strain evidence="3 4">K62</strain>
    </source>
</reference>
<keyword evidence="2" id="KW-1133">Transmembrane helix</keyword>
<keyword evidence="2" id="KW-0472">Membrane</keyword>
<keyword evidence="2" id="KW-0812">Transmembrane</keyword>
<dbReference type="HOGENOM" id="CLU_791992_0_0_11"/>
<feature type="region of interest" description="Disordered" evidence="1">
    <location>
        <begin position="81"/>
        <end position="330"/>
    </location>
</feature>
<proteinExistence type="predicted"/>
<feature type="transmembrane region" description="Helical" evidence="2">
    <location>
        <begin position="29"/>
        <end position="53"/>
    </location>
</feature>
<accession>I1D4Q2</accession>
<sequence>MIQSGGAENHSAAQDQPIFLDPRGRRRMWLRLTAGVTAGSGVMALAACGVLLADRPSTTTSFALPIQHSVTPSFFGDMAARSGGGKAPLPASQASPEDGAARAEATGSAPDEQEPGSPSRNQDQSSVTGDFETDEEYETVSEDTADPGEEPTAKPTDEEEDADGGATAPHGMKYDHDGFHPESVADGDVEDVEHSEDVEYVEEGTGPESEVSEEKPSHDSEDAEDVDQVEESDHGEEEAGEFWYGLGGVHGTDATEESEKPGSAEKPGGVEGVDGVEDTDDTEAESSTGANGADDGERPGQSGQTGEVEAVEPEETSGEPEWPPVSTFSADEWFALAGDRWTTLPHAPES</sequence>
<evidence type="ECO:0000313" key="4">
    <source>
        <dbReference type="Proteomes" id="UP000005087"/>
    </source>
</evidence>
<keyword evidence="4" id="KW-1185">Reference proteome</keyword>
<feature type="compositionally biased region" description="Acidic residues" evidence="1">
    <location>
        <begin position="274"/>
        <end position="284"/>
    </location>
</feature>
<evidence type="ECO:0000313" key="3">
    <source>
        <dbReference type="EMBL" id="EIE99926.1"/>
    </source>
</evidence>
<dbReference type="OrthoDB" id="10019570at2"/>
<evidence type="ECO:0000256" key="2">
    <source>
        <dbReference type="SAM" id="Phobius"/>
    </source>
</evidence>
<feature type="compositionally biased region" description="Acidic residues" evidence="1">
    <location>
        <begin position="309"/>
        <end position="318"/>
    </location>
</feature>
<feature type="compositionally biased region" description="Polar residues" evidence="1">
    <location>
        <begin position="116"/>
        <end position="128"/>
    </location>
</feature>
<reference evidence="4" key="2">
    <citation type="submission" date="2012-01" db="EMBL/GenBank/DDBJ databases">
        <title>Noncontiguous Finished sequence of chromosome of Saccharomonospora glauca K62.</title>
        <authorList>
            <consortium name="US DOE Joint Genome Institute"/>
            <person name="Lucas S."/>
            <person name="Han J."/>
            <person name="Lapidus A."/>
            <person name="Cheng J.-F."/>
            <person name="Goodwin L."/>
            <person name="Pitluck S."/>
            <person name="Peters L."/>
            <person name="Mikhailova N."/>
            <person name="Held B."/>
            <person name="Detter J.C."/>
            <person name="Han C."/>
            <person name="Tapia R."/>
            <person name="Land M."/>
            <person name="Hauser L."/>
            <person name="Kyrpides N."/>
            <person name="Ivanova N."/>
            <person name="Pagani I."/>
            <person name="Brambilla E.-M."/>
            <person name="Klenk H.-P."/>
            <person name="Woyke T."/>
        </authorList>
    </citation>
    <scope>NUCLEOTIDE SEQUENCE [LARGE SCALE GENOMIC DNA]</scope>
    <source>
        <strain evidence="4">K62</strain>
    </source>
</reference>
<dbReference type="EMBL" id="CM001484">
    <property type="protein sequence ID" value="EIE99926.1"/>
    <property type="molecule type" value="Genomic_DNA"/>
</dbReference>
<feature type="compositionally biased region" description="Acidic residues" evidence="1">
    <location>
        <begin position="221"/>
        <end position="240"/>
    </location>
</feature>
<feature type="compositionally biased region" description="Acidic residues" evidence="1">
    <location>
        <begin position="185"/>
        <end position="202"/>
    </location>
</feature>
<feature type="compositionally biased region" description="Acidic residues" evidence="1">
    <location>
        <begin position="131"/>
        <end position="149"/>
    </location>
</feature>
<dbReference type="AlphaFoldDB" id="I1D4Q2"/>
<organism evidence="3 4">
    <name type="scientific">Saccharomonospora glauca K62</name>
    <dbReference type="NCBI Taxonomy" id="928724"/>
    <lineage>
        <taxon>Bacteria</taxon>
        <taxon>Bacillati</taxon>
        <taxon>Actinomycetota</taxon>
        <taxon>Actinomycetes</taxon>
        <taxon>Pseudonocardiales</taxon>
        <taxon>Pseudonocardiaceae</taxon>
        <taxon>Saccharomonospora</taxon>
    </lineage>
</organism>
<dbReference type="Proteomes" id="UP000005087">
    <property type="component" value="Chromosome"/>
</dbReference>
<gene>
    <name evidence="3" type="ORF">SacglDRAFT_03060</name>
</gene>
<protein>
    <submittedName>
        <fullName evidence="3">Uncharacterized protein</fullName>
    </submittedName>
</protein>
<dbReference type="STRING" id="928724.SacglDRAFT_03060"/>
<evidence type="ECO:0000256" key="1">
    <source>
        <dbReference type="SAM" id="MobiDB-lite"/>
    </source>
</evidence>
<name>I1D4Q2_9PSEU</name>